<dbReference type="InterPro" id="IPR029787">
    <property type="entry name" value="Nucleotide_cyclase"/>
</dbReference>
<dbReference type="InterPro" id="IPR029016">
    <property type="entry name" value="GAF-like_dom_sf"/>
</dbReference>
<dbReference type="Proteomes" id="UP001256827">
    <property type="component" value="Chromosome"/>
</dbReference>
<dbReference type="SUPFAM" id="SSF55073">
    <property type="entry name" value="Nucleotide cyclase"/>
    <property type="match status" value="1"/>
</dbReference>
<proteinExistence type="predicted"/>
<keyword evidence="3" id="KW-1185">Reference proteome</keyword>
<dbReference type="EC" id="2.7.7.65" evidence="2"/>
<dbReference type="CDD" id="cd01949">
    <property type="entry name" value="GGDEF"/>
    <property type="match status" value="1"/>
</dbReference>
<dbReference type="PANTHER" id="PTHR45138">
    <property type="entry name" value="REGULATORY COMPONENTS OF SENSORY TRANSDUCTION SYSTEM"/>
    <property type="match status" value="1"/>
</dbReference>
<evidence type="ECO:0000313" key="2">
    <source>
        <dbReference type="EMBL" id="WNC17777.1"/>
    </source>
</evidence>
<protein>
    <submittedName>
        <fullName evidence="2">Sensor domain-containing diguanylate cyclase</fullName>
        <ecNumber evidence="2">2.7.7.65</ecNumber>
    </submittedName>
</protein>
<dbReference type="SUPFAM" id="SSF55781">
    <property type="entry name" value="GAF domain-like"/>
    <property type="match status" value="2"/>
</dbReference>
<keyword evidence="2" id="KW-0808">Transferase</keyword>
<gene>
    <name evidence="2" type="ORF">RGB73_21545</name>
</gene>
<dbReference type="Pfam" id="PF13185">
    <property type="entry name" value="GAF_2"/>
    <property type="match status" value="1"/>
</dbReference>
<dbReference type="SMART" id="SM00267">
    <property type="entry name" value="GGDEF"/>
    <property type="match status" value="1"/>
</dbReference>
<dbReference type="InterPro" id="IPR003018">
    <property type="entry name" value="GAF"/>
</dbReference>
<dbReference type="NCBIfam" id="TIGR00254">
    <property type="entry name" value="GGDEF"/>
    <property type="match status" value="1"/>
</dbReference>
<dbReference type="InterPro" id="IPR000160">
    <property type="entry name" value="GGDEF_dom"/>
</dbReference>
<dbReference type="EMBL" id="CP134050">
    <property type="protein sequence ID" value="WNC17777.1"/>
    <property type="molecule type" value="Genomic_DNA"/>
</dbReference>
<dbReference type="Gene3D" id="3.30.70.270">
    <property type="match status" value="1"/>
</dbReference>
<dbReference type="PROSITE" id="PS50887">
    <property type="entry name" value="GGDEF"/>
    <property type="match status" value="1"/>
</dbReference>
<evidence type="ECO:0000313" key="3">
    <source>
        <dbReference type="Proteomes" id="UP001256827"/>
    </source>
</evidence>
<evidence type="ECO:0000259" key="1">
    <source>
        <dbReference type="PROSITE" id="PS50887"/>
    </source>
</evidence>
<dbReference type="InterPro" id="IPR043128">
    <property type="entry name" value="Rev_trsase/Diguanyl_cyclase"/>
</dbReference>
<accession>A0ABY9TD44</accession>
<keyword evidence="2" id="KW-0548">Nucleotidyltransferase</keyword>
<dbReference type="SMART" id="SM00065">
    <property type="entry name" value="GAF"/>
    <property type="match status" value="2"/>
</dbReference>
<sequence length="747" mass="82870">MLGKLETVFSYTAHFILQSWPEKRPGILFLTDSGGRVINFLELMAGQSWHPQGLDLMLHSVPSGKVYEVITEATGGREIVVRAWEGDDCVYGAIPLRENDGRVRAVVGMIAPQSQIDFELFSYMRGLEPMIRMGYDAYIQHATSQIIMDLNFHDTARDLLGCLTTQISDIIQKGYCSAVKLSANRLCIPQESVTTQHTGGGPGDIARVVARIGQEPVEPSVLDGNRIVIVPVNCQSHPLYALILHLPPDEMDCTYDERDVAFLQEVGEKASSALWRAIRLDELRREASKKDLLYQLMSKIQASIDVNDVLHEIVTSIPSLYPHLSVELFLTVEPNATTPVKQLSFQEAEPSTSTRAYLEGRLIVETTGEGEHATTVIAAPLLGKQGIYGVLQVTSDERVSLSQHETDYIAILADTAGTAFENAQLYQQSRNLIRELRLINEMARQLNRSLDLKEILDFVTTMMGATFDAEFCAILSKAPGEDRFDVLSASIPEFNGMMVPTNEKPFQEILQNKQALLLAQPGAGPLPFSLLPCCSLMGVPLIVEGEISGVLLVADSRYHFFSFDDYKLLEIFGQHASLAMTNAVLHNEMERMVITDNLTGLYTRRHLNERVRASLEQDGYGSLILIDIDYFKTVNDTFGHQVGDEVLIQVSNLIRHSIRDSDIAARWGGEELAVYLPRVDKATAHSVAERIRNCVEQETSPQVTISCGLAKWSKESGADLSVESLFHQADIALYEAKNSGRNQVVLA</sequence>
<organism evidence="2 3">
    <name type="scientific">Brevibacillus brevis</name>
    <name type="common">Bacillus brevis</name>
    <dbReference type="NCBI Taxonomy" id="1393"/>
    <lineage>
        <taxon>Bacteria</taxon>
        <taxon>Bacillati</taxon>
        <taxon>Bacillota</taxon>
        <taxon>Bacilli</taxon>
        <taxon>Bacillales</taxon>
        <taxon>Paenibacillaceae</taxon>
        <taxon>Brevibacillus</taxon>
    </lineage>
</organism>
<reference evidence="2 3" key="1">
    <citation type="submission" date="2023-09" db="EMBL/GenBank/DDBJ databases">
        <title>Complete Genome and Methylome dissection of Bacillus brevis NEB573 original source of BbsI restriction endonuclease.</title>
        <authorList>
            <person name="Fomenkov A."/>
            <person name="Roberts R.D."/>
        </authorList>
    </citation>
    <scope>NUCLEOTIDE SEQUENCE [LARGE SCALE GENOMIC DNA]</scope>
    <source>
        <strain evidence="2 3">NEB573</strain>
    </source>
</reference>
<feature type="domain" description="GGDEF" evidence="1">
    <location>
        <begin position="619"/>
        <end position="747"/>
    </location>
</feature>
<dbReference type="Gene3D" id="3.30.450.40">
    <property type="match status" value="2"/>
</dbReference>
<name>A0ABY9TD44_BREBE</name>
<dbReference type="Pfam" id="PF00990">
    <property type="entry name" value="GGDEF"/>
    <property type="match status" value="1"/>
</dbReference>
<dbReference type="PANTHER" id="PTHR45138:SF9">
    <property type="entry name" value="DIGUANYLATE CYCLASE DGCM-RELATED"/>
    <property type="match status" value="1"/>
</dbReference>
<dbReference type="InterPro" id="IPR050469">
    <property type="entry name" value="Diguanylate_Cyclase"/>
</dbReference>
<dbReference type="RefSeq" id="WP_310774463.1">
    <property type="nucleotide sequence ID" value="NZ_CP134050.1"/>
</dbReference>
<dbReference type="GO" id="GO:0052621">
    <property type="term" value="F:diguanylate cyclase activity"/>
    <property type="evidence" value="ECO:0007669"/>
    <property type="project" value="UniProtKB-EC"/>
</dbReference>